<dbReference type="AlphaFoldDB" id="A0A4Y2R626"/>
<comment type="caution">
    <text evidence="1">The sequence shown here is derived from an EMBL/GenBank/DDBJ whole genome shotgun (WGS) entry which is preliminary data.</text>
</comment>
<protein>
    <submittedName>
        <fullName evidence="1">Uncharacterized protein</fullName>
    </submittedName>
</protein>
<proteinExistence type="predicted"/>
<evidence type="ECO:0000313" key="2">
    <source>
        <dbReference type="Proteomes" id="UP000499080"/>
    </source>
</evidence>
<dbReference type="EMBL" id="BGPR01015915">
    <property type="protein sequence ID" value="GBN71111.1"/>
    <property type="molecule type" value="Genomic_DNA"/>
</dbReference>
<sequence>MFWGFIALVIQPAEQRVVEYRPKTHTQLQLPLGTVVLRSLSNPLPLTLRSFTDVSPECCSHHTTLGLLEQGSFSVQSRTAILFKIFCWFRKPPERRKELHPFVQQGCGSCERWL</sequence>
<organism evidence="1 2">
    <name type="scientific">Araneus ventricosus</name>
    <name type="common">Orbweaver spider</name>
    <name type="synonym">Epeira ventricosa</name>
    <dbReference type="NCBI Taxonomy" id="182803"/>
    <lineage>
        <taxon>Eukaryota</taxon>
        <taxon>Metazoa</taxon>
        <taxon>Ecdysozoa</taxon>
        <taxon>Arthropoda</taxon>
        <taxon>Chelicerata</taxon>
        <taxon>Arachnida</taxon>
        <taxon>Araneae</taxon>
        <taxon>Araneomorphae</taxon>
        <taxon>Entelegynae</taxon>
        <taxon>Araneoidea</taxon>
        <taxon>Araneidae</taxon>
        <taxon>Araneus</taxon>
    </lineage>
</organism>
<reference evidence="1 2" key="1">
    <citation type="journal article" date="2019" name="Sci. Rep.">
        <title>Orb-weaving spider Araneus ventricosus genome elucidates the spidroin gene catalogue.</title>
        <authorList>
            <person name="Kono N."/>
            <person name="Nakamura H."/>
            <person name="Ohtoshi R."/>
            <person name="Moran D.A.P."/>
            <person name="Shinohara A."/>
            <person name="Yoshida Y."/>
            <person name="Fujiwara M."/>
            <person name="Mori M."/>
            <person name="Tomita M."/>
            <person name="Arakawa K."/>
        </authorList>
    </citation>
    <scope>NUCLEOTIDE SEQUENCE [LARGE SCALE GENOMIC DNA]</scope>
</reference>
<name>A0A4Y2R626_ARAVE</name>
<gene>
    <name evidence="1" type="ORF">AVEN_168148_1</name>
</gene>
<evidence type="ECO:0000313" key="1">
    <source>
        <dbReference type="EMBL" id="GBN71111.1"/>
    </source>
</evidence>
<accession>A0A4Y2R626</accession>
<keyword evidence="2" id="KW-1185">Reference proteome</keyword>
<dbReference type="Proteomes" id="UP000499080">
    <property type="component" value="Unassembled WGS sequence"/>
</dbReference>